<dbReference type="RefSeq" id="WP_307395008.1">
    <property type="nucleotide sequence ID" value="NZ_BAAADK010000047.1"/>
</dbReference>
<dbReference type="EMBL" id="JAUSTY010000010">
    <property type="protein sequence ID" value="MDQ0166637.1"/>
    <property type="molecule type" value="Genomic_DNA"/>
</dbReference>
<dbReference type="Pfam" id="PF08890">
    <property type="entry name" value="Phage_TAC_5"/>
    <property type="match status" value="1"/>
</dbReference>
<gene>
    <name evidence="1" type="ORF">J2S11_002553</name>
</gene>
<dbReference type="Proteomes" id="UP001235840">
    <property type="component" value="Unassembled WGS sequence"/>
</dbReference>
<reference evidence="1 2" key="1">
    <citation type="submission" date="2023-07" db="EMBL/GenBank/DDBJ databases">
        <title>Genomic Encyclopedia of Type Strains, Phase IV (KMG-IV): sequencing the most valuable type-strain genomes for metagenomic binning, comparative biology and taxonomic classification.</title>
        <authorList>
            <person name="Goeker M."/>
        </authorList>
    </citation>
    <scope>NUCLEOTIDE SEQUENCE [LARGE SCALE GENOMIC DNA]</scope>
    <source>
        <strain evidence="1 2">DSM 12751</strain>
    </source>
</reference>
<evidence type="ECO:0008006" key="3">
    <source>
        <dbReference type="Google" id="ProtNLM"/>
    </source>
</evidence>
<dbReference type="InterPro" id="IPR014986">
    <property type="entry name" value="XkdN-like"/>
</dbReference>
<proteinExistence type="predicted"/>
<dbReference type="InterPro" id="IPR038559">
    <property type="entry name" value="XkdN-like_sf"/>
</dbReference>
<name>A0ABT9W0Q8_9BACI</name>
<evidence type="ECO:0000313" key="1">
    <source>
        <dbReference type="EMBL" id="MDQ0166637.1"/>
    </source>
</evidence>
<dbReference type="Gene3D" id="3.30.2220.30">
    <property type="match status" value="1"/>
</dbReference>
<keyword evidence="2" id="KW-1185">Reference proteome</keyword>
<accession>A0ABT9W0Q8</accession>
<organism evidence="1 2">
    <name type="scientific">Caldalkalibacillus horti</name>
    <dbReference type="NCBI Taxonomy" id="77523"/>
    <lineage>
        <taxon>Bacteria</taxon>
        <taxon>Bacillati</taxon>
        <taxon>Bacillota</taxon>
        <taxon>Bacilli</taxon>
        <taxon>Bacillales</taxon>
        <taxon>Bacillaceae</taxon>
        <taxon>Caldalkalibacillus</taxon>
    </lineage>
</organism>
<sequence length="140" mass="15836">MSELQAFFAQNVKADVTENFIVSERFKGQDGKPIPWKLRTMTEAENEEIRKSATTRVKQKRGTYAAETNHNEYMVKLVVASVVHPDLKNAELQKSYGVMGADMLLKEMLFPGEYGKLAGKVVEMNGFDEDINDLMDEAKN</sequence>
<protein>
    <recommendedName>
        <fullName evidence="3">Phage portal protein</fullName>
    </recommendedName>
</protein>
<comment type="caution">
    <text evidence="1">The sequence shown here is derived from an EMBL/GenBank/DDBJ whole genome shotgun (WGS) entry which is preliminary data.</text>
</comment>
<evidence type="ECO:0000313" key="2">
    <source>
        <dbReference type="Proteomes" id="UP001235840"/>
    </source>
</evidence>